<protein>
    <recommendedName>
        <fullName evidence="2">Putative zinc-finger domain-containing protein</fullName>
    </recommendedName>
</protein>
<accession>A0ABX5XRX3</accession>
<proteinExistence type="predicted"/>
<organism evidence="3 4">
    <name type="scientific">Stieleria magnilauensis</name>
    <dbReference type="NCBI Taxonomy" id="2527963"/>
    <lineage>
        <taxon>Bacteria</taxon>
        <taxon>Pseudomonadati</taxon>
        <taxon>Planctomycetota</taxon>
        <taxon>Planctomycetia</taxon>
        <taxon>Pirellulales</taxon>
        <taxon>Pirellulaceae</taxon>
        <taxon>Stieleria</taxon>
    </lineage>
</organism>
<dbReference type="InterPro" id="IPR027383">
    <property type="entry name" value="Znf_put"/>
</dbReference>
<reference evidence="3 4" key="1">
    <citation type="submission" date="2019-02" db="EMBL/GenBank/DDBJ databases">
        <title>Deep-cultivation of Planctomycetes and their phenomic and genomic characterization uncovers novel biology.</title>
        <authorList>
            <person name="Wiegand S."/>
            <person name="Jogler M."/>
            <person name="Boedeker C."/>
            <person name="Pinto D."/>
            <person name="Vollmers J."/>
            <person name="Rivas-Marin E."/>
            <person name="Kohn T."/>
            <person name="Peeters S.H."/>
            <person name="Heuer A."/>
            <person name="Rast P."/>
            <person name="Oberbeckmann S."/>
            <person name="Bunk B."/>
            <person name="Jeske O."/>
            <person name="Meyerdierks A."/>
            <person name="Storesund J.E."/>
            <person name="Kallscheuer N."/>
            <person name="Luecker S."/>
            <person name="Lage O.M."/>
            <person name="Pohl T."/>
            <person name="Merkel B.J."/>
            <person name="Hornburger P."/>
            <person name="Mueller R.-W."/>
            <person name="Bruemmer F."/>
            <person name="Labrenz M."/>
            <person name="Spormann A.M."/>
            <person name="Op den Camp H."/>
            <person name="Overmann J."/>
            <person name="Amann R."/>
            <person name="Jetten M.S.M."/>
            <person name="Mascher T."/>
            <person name="Medema M.H."/>
            <person name="Devos D.P."/>
            <person name="Kaster A.-K."/>
            <person name="Ovreas L."/>
            <person name="Rohde M."/>
            <person name="Galperin M.Y."/>
            <person name="Jogler C."/>
        </authorList>
    </citation>
    <scope>NUCLEOTIDE SEQUENCE [LARGE SCALE GENOMIC DNA]</scope>
    <source>
        <strain evidence="3 4">TBK1r</strain>
    </source>
</reference>
<keyword evidence="1" id="KW-0812">Transmembrane</keyword>
<keyword evidence="4" id="KW-1185">Reference proteome</keyword>
<evidence type="ECO:0000313" key="4">
    <source>
        <dbReference type="Proteomes" id="UP000318081"/>
    </source>
</evidence>
<keyword evidence="1" id="KW-0472">Membrane</keyword>
<evidence type="ECO:0000313" key="3">
    <source>
        <dbReference type="EMBL" id="QDV83725.1"/>
    </source>
</evidence>
<sequence length="270" mass="30244">MDCQQTNNLLSHYFDGELPADQRIEVESHIKDCADCLQYLAFFAELSEAIRKLSAPEIPREMLRKRITAELDGASENPTHPTLSNGHPDLKHRFRWGILATAVLVLIAFGLSWVVLTPERHHEPLQSYVDLLGTSPEIAQEHLAEQYSGRVVSPDEAVQLVGYRPRNVEPPPAEFTCDKLVVLAMPCCKCVQAVWHREDGSHLAVFEHKSQMDEWFAGKPSIHIECEGTRCRITQVESQLAASWQVGSRVMTVVGVRNTNELAKLVAALS</sequence>
<name>A0ABX5XRX3_9BACT</name>
<dbReference type="EMBL" id="CP036432">
    <property type="protein sequence ID" value="QDV83725.1"/>
    <property type="molecule type" value="Genomic_DNA"/>
</dbReference>
<feature type="domain" description="Putative zinc-finger" evidence="2">
    <location>
        <begin position="3"/>
        <end position="36"/>
    </location>
</feature>
<dbReference type="Gene3D" id="1.10.10.1320">
    <property type="entry name" value="Anti-sigma factor, zinc-finger domain"/>
    <property type="match status" value="1"/>
</dbReference>
<dbReference type="Pfam" id="PF13490">
    <property type="entry name" value="zf-HC2"/>
    <property type="match status" value="1"/>
</dbReference>
<gene>
    <name evidence="3" type="ORF">TBK1r_26670</name>
</gene>
<evidence type="ECO:0000256" key="1">
    <source>
        <dbReference type="SAM" id="Phobius"/>
    </source>
</evidence>
<keyword evidence="1" id="KW-1133">Transmembrane helix</keyword>
<dbReference type="InterPro" id="IPR041916">
    <property type="entry name" value="Anti_sigma_zinc_sf"/>
</dbReference>
<dbReference type="Proteomes" id="UP000318081">
    <property type="component" value="Chromosome"/>
</dbReference>
<feature type="transmembrane region" description="Helical" evidence="1">
    <location>
        <begin position="96"/>
        <end position="116"/>
    </location>
</feature>
<evidence type="ECO:0000259" key="2">
    <source>
        <dbReference type="Pfam" id="PF13490"/>
    </source>
</evidence>